<keyword evidence="4 8" id="KW-0812">Transmembrane</keyword>
<dbReference type="InterPro" id="IPR023996">
    <property type="entry name" value="TonB-dep_OMP_SusC/RagA"/>
</dbReference>
<dbReference type="PROSITE" id="PS52016">
    <property type="entry name" value="TONB_DEPENDENT_REC_3"/>
    <property type="match status" value="1"/>
</dbReference>
<evidence type="ECO:0000256" key="5">
    <source>
        <dbReference type="ARBA" id="ARBA00023077"/>
    </source>
</evidence>
<evidence type="ECO:0000259" key="10">
    <source>
        <dbReference type="Pfam" id="PF00593"/>
    </source>
</evidence>
<keyword evidence="7 8" id="KW-0998">Cell outer membrane</keyword>
<keyword evidence="2 8" id="KW-0813">Transport</keyword>
<feature type="domain" description="TonB-dependent receptor-like beta-barrel" evidence="10">
    <location>
        <begin position="536"/>
        <end position="1082"/>
    </location>
</feature>
<reference evidence="13" key="1">
    <citation type="submission" date="2016-04" db="EMBL/GenBank/DDBJ databases">
        <authorList>
            <person name="Chen L."/>
            <person name="Zhuang W."/>
            <person name="Wang G."/>
        </authorList>
    </citation>
    <scope>NUCLEOTIDE SEQUENCE [LARGE SCALE GENOMIC DNA]</scope>
    <source>
        <strain evidence="13">17621</strain>
    </source>
</reference>
<evidence type="ECO:0000256" key="3">
    <source>
        <dbReference type="ARBA" id="ARBA00022452"/>
    </source>
</evidence>
<keyword evidence="5 9" id="KW-0798">TonB box</keyword>
<dbReference type="NCBIfam" id="TIGR04057">
    <property type="entry name" value="SusC_RagA_signa"/>
    <property type="match status" value="1"/>
</dbReference>
<dbReference type="InterPro" id="IPR008969">
    <property type="entry name" value="CarboxyPept-like_regulatory"/>
</dbReference>
<dbReference type="Pfam" id="PF00593">
    <property type="entry name" value="TonB_dep_Rec_b-barrel"/>
    <property type="match status" value="1"/>
</dbReference>
<proteinExistence type="inferred from homology"/>
<dbReference type="Gene3D" id="2.40.170.20">
    <property type="entry name" value="TonB-dependent receptor, beta-barrel domain"/>
    <property type="match status" value="1"/>
</dbReference>
<dbReference type="SUPFAM" id="SSF56935">
    <property type="entry name" value="Porins"/>
    <property type="match status" value="1"/>
</dbReference>
<sequence length="1115" mass="121791">MRITAILLLGACLQVAAKGRAQNITLSEKNAPIEQVLQLIEKQANVNFYYKVELLQKAGPVTIHVKNGTLKQVLDFCFNNQPFTYEVFDKVVVIKPKIIPPPNINTVLNSLPAWGIKISGRIIGEGGEQLVGASIRILQRGKLISSGVSDEKGEFKLGAEFENGAYTLEVSYIGYEKLIREIKLPELQITVIVMKKSPSVLDEVQYTAYSSTSMRYNTGDITTVSSKEIARNPVPNVLQALQGRVAGMYVAQHTGVPNGAFQVQIRSLNTLSGGAANSPAAVPNLAQPLYIIDGVEYPSNGTLPMLNFGLPQFRMNGNALNYLDPTLFESISVLKGPDATAIYGSRGAFGVIIITTKKAKAGKSSVNVNASYGFSELGKYVDMMNTQEYLAVRRNAMANDNTRPGLADYDLNGTWDTTVSYDWKDFYLGEHAPTSRLNATYQSGNSNTSFLLGANYSKISNIQRSKGSVRAGGMNFNVNSATNDRKFTTSLSGAYTTNVDDMVPVDFAGAQGLTNAPNSPYPLLPDGKLNWETGSNAAAILNALYNNGTDNLVANLSLVYTPIKGLSFTAAGGYSLLTAKEFAGRPRSYYNPATFTAAQTWSTINQYRLRTFSADPRAEYNTVIFGKGRLNLIAGGSIRDIMNQRILITGTGFASDELLMNPTNAVAANISTSYNVSPQRYIGGFGIVNFRWADKYILSLNGRRDGSSVFGNNKQFGNYGSVGGGWIVSEEPWFKPLRNIISFLKFKASYGLVGGSAIPPYLYMSSYLFGSQAYNNGVSLTPLNLSNPYLHWETNKNTEVGVNLDVLKGVVNIEAIYYTNKVGDQLTNQTLSGITGFPSLLINSPANIHSYGGEFTVNTKNIITKNFSWTSRINATLPRTKLETYPGIENLVTNVNYVIGKPITGIKLFKYAGVDPTTGVYNFINSEGVKGDYTPFLSPKQLNANTDRTEFVDLAPKYYGGILNSFTYKSLSMDFLVTVTNRMGPNYLAFQSYPLGTTNVNYPKDIADRRWMKEGDVTDVPKASAGLAALLSQANFISSTGAYSRATYARLQNLSISYRLPAKLIQRARMSGLSVYAAGQNLYTISKYHNLDPENMLGGRTPPLRVYTIGINVNY</sequence>
<dbReference type="GO" id="GO:0009279">
    <property type="term" value="C:cell outer membrane"/>
    <property type="evidence" value="ECO:0007669"/>
    <property type="project" value="UniProtKB-SubCell"/>
</dbReference>
<keyword evidence="3 8" id="KW-1134">Transmembrane beta strand</keyword>
<dbReference type="RefSeq" id="WP_165759061.1">
    <property type="nucleotide sequence ID" value="NZ_FOCZ01000005.1"/>
</dbReference>
<keyword evidence="6 8" id="KW-0472">Membrane</keyword>
<evidence type="ECO:0000256" key="6">
    <source>
        <dbReference type="ARBA" id="ARBA00023136"/>
    </source>
</evidence>
<dbReference type="Pfam" id="PF07715">
    <property type="entry name" value="Plug"/>
    <property type="match status" value="1"/>
</dbReference>
<dbReference type="InterPro" id="IPR000531">
    <property type="entry name" value="Beta-barrel_TonB"/>
</dbReference>
<evidence type="ECO:0000313" key="12">
    <source>
        <dbReference type="EMBL" id="OQP42886.1"/>
    </source>
</evidence>
<evidence type="ECO:0000256" key="8">
    <source>
        <dbReference type="PROSITE-ProRule" id="PRU01360"/>
    </source>
</evidence>
<keyword evidence="13" id="KW-1185">Reference proteome</keyword>
<organism evidence="12 13">
    <name type="scientific">Niastella yeongjuensis</name>
    <dbReference type="NCBI Taxonomy" id="354355"/>
    <lineage>
        <taxon>Bacteria</taxon>
        <taxon>Pseudomonadati</taxon>
        <taxon>Bacteroidota</taxon>
        <taxon>Chitinophagia</taxon>
        <taxon>Chitinophagales</taxon>
        <taxon>Chitinophagaceae</taxon>
        <taxon>Niastella</taxon>
    </lineage>
</organism>
<comment type="similarity">
    <text evidence="8 9">Belongs to the TonB-dependent receptor family.</text>
</comment>
<comment type="subcellular location">
    <subcellularLocation>
        <location evidence="1 8">Cell outer membrane</location>
        <topology evidence="1 8">Multi-pass membrane protein</topology>
    </subcellularLocation>
</comment>
<dbReference type="AlphaFoldDB" id="A0A1V9E9V8"/>
<name>A0A1V9E9V8_9BACT</name>
<dbReference type="SUPFAM" id="SSF49464">
    <property type="entry name" value="Carboxypeptidase regulatory domain-like"/>
    <property type="match status" value="1"/>
</dbReference>
<dbReference type="Gene3D" id="2.60.40.10">
    <property type="entry name" value="Immunoglobulins"/>
    <property type="match status" value="1"/>
</dbReference>
<dbReference type="Proteomes" id="UP000192610">
    <property type="component" value="Unassembled WGS sequence"/>
</dbReference>
<dbReference type="EMBL" id="LVXG01000056">
    <property type="protein sequence ID" value="OQP42886.1"/>
    <property type="molecule type" value="Genomic_DNA"/>
</dbReference>
<evidence type="ECO:0000256" key="4">
    <source>
        <dbReference type="ARBA" id="ARBA00022692"/>
    </source>
</evidence>
<evidence type="ECO:0000256" key="2">
    <source>
        <dbReference type="ARBA" id="ARBA00022448"/>
    </source>
</evidence>
<dbReference type="InterPro" id="IPR012910">
    <property type="entry name" value="Plug_dom"/>
</dbReference>
<feature type="domain" description="TonB-dependent receptor plug" evidence="11">
    <location>
        <begin position="217"/>
        <end position="351"/>
    </location>
</feature>
<dbReference type="InterPro" id="IPR036942">
    <property type="entry name" value="Beta-barrel_TonB_sf"/>
</dbReference>
<dbReference type="Gene3D" id="2.170.130.10">
    <property type="entry name" value="TonB-dependent receptor, plug domain"/>
    <property type="match status" value="1"/>
</dbReference>
<dbReference type="InterPro" id="IPR037066">
    <property type="entry name" value="Plug_dom_sf"/>
</dbReference>
<evidence type="ECO:0000313" key="13">
    <source>
        <dbReference type="Proteomes" id="UP000192610"/>
    </source>
</evidence>
<evidence type="ECO:0000256" key="1">
    <source>
        <dbReference type="ARBA" id="ARBA00004571"/>
    </source>
</evidence>
<evidence type="ECO:0000256" key="9">
    <source>
        <dbReference type="RuleBase" id="RU003357"/>
    </source>
</evidence>
<dbReference type="NCBIfam" id="TIGR04056">
    <property type="entry name" value="OMP_RagA_SusC"/>
    <property type="match status" value="1"/>
</dbReference>
<gene>
    <name evidence="12" type="ORF">A4H97_12090</name>
</gene>
<evidence type="ECO:0000259" key="11">
    <source>
        <dbReference type="Pfam" id="PF07715"/>
    </source>
</evidence>
<dbReference type="InterPro" id="IPR023997">
    <property type="entry name" value="TonB-dep_OMP_SusC/RagA_CS"/>
</dbReference>
<comment type="caution">
    <text evidence="12">The sequence shown here is derived from an EMBL/GenBank/DDBJ whole genome shotgun (WGS) entry which is preliminary data.</text>
</comment>
<dbReference type="Pfam" id="PF13715">
    <property type="entry name" value="CarbopepD_reg_2"/>
    <property type="match status" value="1"/>
</dbReference>
<protein>
    <recommendedName>
        <fullName evidence="14">SusC/RagA family TonB-linked outer membrane protein</fullName>
    </recommendedName>
</protein>
<dbReference type="InterPro" id="IPR039426">
    <property type="entry name" value="TonB-dep_rcpt-like"/>
</dbReference>
<dbReference type="STRING" id="354355.SAMN05660816_03084"/>
<dbReference type="InterPro" id="IPR013783">
    <property type="entry name" value="Ig-like_fold"/>
</dbReference>
<evidence type="ECO:0000256" key="7">
    <source>
        <dbReference type="ARBA" id="ARBA00023237"/>
    </source>
</evidence>
<evidence type="ECO:0008006" key="14">
    <source>
        <dbReference type="Google" id="ProtNLM"/>
    </source>
</evidence>
<accession>A0A1V9E9V8</accession>